<evidence type="ECO:0000313" key="2">
    <source>
        <dbReference type="EMBL" id="NVO86995.1"/>
    </source>
</evidence>
<dbReference type="InterPro" id="IPR029068">
    <property type="entry name" value="Glyas_Bleomycin-R_OHBP_Dase"/>
</dbReference>
<name>A0A7Y7UI69_LACRH</name>
<dbReference type="InterPro" id="IPR037523">
    <property type="entry name" value="VOC_core"/>
</dbReference>
<dbReference type="PROSITE" id="PS51819">
    <property type="entry name" value="VOC"/>
    <property type="match status" value="1"/>
</dbReference>
<dbReference type="RefSeq" id="WP_176817398.1">
    <property type="nucleotide sequence ID" value="NZ_JABXWP010000001.1"/>
</dbReference>
<evidence type="ECO:0000259" key="1">
    <source>
        <dbReference type="PROSITE" id="PS51819"/>
    </source>
</evidence>
<dbReference type="Gene3D" id="3.10.180.10">
    <property type="entry name" value="2,3-Dihydroxybiphenyl 1,2-Dioxygenase, domain 1"/>
    <property type="match status" value="1"/>
</dbReference>
<gene>
    <name evidence="2" type="ORF">HWN39_00610</name>
</gene>
<sequence length="136" mass="15451">MADYYQMPMFVKVAVEDVDEAVRWYQDKLGFKKLYLFKDQAGLPVMAHIRRARYQDLMLIKQTSGSTGSGLIINLAVTDIFAVAAKLDKGAIVSPPTKKPWQAIEMTLEDKDKHQLTLTQPLQSHATFSEVMNQFK</sequence>
<organism evidence="2 3">
    <name type="scientific">Lacticaseibacillus rhamnosus</name>
    <name type="common">Lactobacillus rhamnosus</name>
    <dbReference type="NCBI Taxonomy" id="47715"/>
    <lineage>
        <taxon>Bacteria</taxon>
        <taxon>Bacillati</taxon>
        <taxon>Bacillota</taxon>
        <taxon>Bacilli</taxon>
        <taxon>Lactobacillales</taxon>
        <taxon>Lactobacillaceae</taxon>
        <taxon>Lacticaseibacillus</taxon>
    </lineage>
</organism>
<dbReference type="SUPFAM" id="SSF54593">
    <property type="entry name" value="Glyoxalase/Bleomycin resistance protein/Dihydroxybiphenyl dioxygenase"/>
    <property type="match status" value="1"/>
</dbReference>
<accession>A0A7Y7UI69</accession>
<comment type="caution">
    <text evidence="2">The sequence shown here is derived from an EMBL/GenBank/DDBJ whole genome shotgun (WGS) entry which is preliminary data.</text>
</comment>
<dbReference type="AlphaFoldDB" id="A0A7Y7UI69"/>
<dbReference type="EMBL" id="JABXWP010000001">
    <property type="protein sequence ID" value="NVO86995.1"/>
    <property type="molecule type" value="Genomic_DNA"/>
</dbReference>
<feature type="domain" description="VOC" evidence="1">
    <location>
        <begin position="6"/>
        <end position="121"/>
    </location>
</feature>
<protein>
    <submittedName>
        <fullName evidence="2">Glyoxalase</fullName>
    </submittedName>
</protein>
<dbReference type="InterPro" id="IPR004360">
    <property type="entry name" value="Glyas_Fos-R_dOase_dom"/>
</dbReference>
<proteinExistence type="predicted"/>
<evidence type="ECO:0000313" key="3">
    <source>
        <dbReference type="Proteomes" id="UP000542889"/>
    </source>
</evidence>
<dbReference type="Pfam" id="PF00903">
    <property type="entry name" value="Glyoxalase"/>
    <property type="match status" value="1"/>
</dbReference>
<dbReference type="Proteomes" id="UP000542889">
    <property type="component" value="Unassembled WGS sequence"/>
</dbReference>
<reference evidence="2 3" key="1">
    <citation type="submission" date="2020-06" db="EMBL/GenBank/DDBJ databases">
        <title>Lactobacillus rhamnosus QC,genome.</title>
        <authorList>
            <person name="Yi H."/>
            <person name="Jin M."/>
        </authorList>
    </citation>
    <scope>NUCLEOTIDE SEQUENCE [LARGE SCALE GENOMIC DNA]</scope>
    <source>
        <strain evidence="2 3">QC</strain>
    </source>
</reference>